<gene>
    <name evidence="7" type="ORF">C1H87_10610</name>
</gene>
<dbReference type="GO" id="GO:0046872">
    <property type="term" value="F:metal ion binding"/>
    <property type="evidence" value="ECO:0007669"/>
    <property type="project" value="UniProtKB-KW"/>
</dbReference>
<protein>
    <submittedName>
        <fullName evidence="7">DNA repair protein</fullName>
    </submittedName>
</protein>
<dbReference type="PANTHER" id="PTHR30471">
    <property type="entry name" value="DNA REPAIR PROTEIN RADC"/>
    <property type="match status" value="1"/>
</dbReference>
<sequence>MKKEMIKNNVTKIHEVGIVYKRKLFDEMITIKSSRDIDTFLRKTIDLEIVDLKEVFWVILLNNSHKILGLSEIGVGDAKGVIVNTIEIFQLAIKTNATSIVICHNHPSGKLVASRQDKSITQKIKQAAELFSIKLLDHIIITSEHYYSFSDDMIL</sequence>
<dbReference type="CDD" id="cd08071">
    <property type="entry name" value="MPN_DUF2466"/>
    <property type="match status" value="1"/>
</dbReference>
<dbReference type="Pfam" id="PF04002">
    <property type="entry name" value="RadC"/>
    <property type="match status" value="1"/>
</dbReference>
<keyword evidence="5" id="KW-0482">Metalloprotease</keyword>
<proteinExistence type="predicted"/>
<evidence type="ECO:0000259" key="6">
    <source>
        <dbReference type="PROSITE" id="PS50249"/>
    </source>
</evidence>
<dbReference type="RefSeq" id="WP_102755781.1">
    <property type="nucleotide sequence ID" value="NZ_CP025791.1"/>
</dbReference>
<keyword evidence="8" id="KW-1185">Reference proteome</keyword>
<evidence type="ECO:0000256" key="4">
    <source>
        <dbReference type="ARBA" id="ARBA00022833"/>
    </source>
</evidence>
<feature type="domain" description="MPN" evidence="6">
    <location>
        <begin position="30"/>
        <end position="155"/>
    </location>
</feature>
<dbReference type="OrthoDB" id="9804482at2"/>
<dbReference type="EMBL" id="CP025791">
    <property type="protein sequence ID" value="AUP79126.1"/>
    <property type="molecule type" value="Genomic_DNA"/>
</dbReference>
<dbReference type="InterPro" id="IPR037518">
    <property type="entry name" value="MPN"/>
</dbReference>
<dbReference type="PROSITE" id="PS01302">
    <property type="entry name" value="UPF0758"/>
    <property type="match status" value="1"/>
</dbReference>
<name>A0A2K9PQ09_9FLAO</name>
<reference evidence="7 8" key="1">
    <citation type="submission" date="2018-01" db="EMBL/GenBank/DDBJ databases">
        <title>Complete genome sequence of Flavivirga eckloniae ECD14 isolated from seaweed Ecklonia cava.</title>
        <authorList>
            <person name="Lee J.H."/>
            <person name="Baik K.S."/>
            <person name="Seong C.N."/>
        </authorList>
    </citation>
    <scope>NUCLEOTIDE SEQUENCE [LARGE SCALE GENOMIC DNA]</scope>
    <source>
        <strain evidence="7 8">ECD14</strain>
    </source>
</reference>
<evidence type="ECO:0000256" key="5">
    <source>
        <dbReference type="ARBA" id="ARBA00023049"/>
    </source>
</evidence>
<evidence type="ECO:0000256" key="3">
    <source>
        <dbReference type="ARBA" id="ARBA00022801"/>
    </source>
</evidence>
<dbReference type="PROSITE" id="PS50249">
    <property type="entry name" value="MPN"/>
    <property type="match status" value="1"/>
</dbReference>
<evidence type="ECO:0000256" key="1">
    <source>
        <dbReference type="ARBA" id="ARBA00022670"/>
    </source>
</evidence>
<dbReference type="InterPro" id="IPR020891">
    <property type="entry name" value="UPF0758_CS"/>
</dbReference>
<accession>A0A2K9PQ09</accession>
<keyword evidence="2" id="KW-0479">Metal-binding</keyword>
<dbReference type="KEGG" id="fek:C1H87_10610"/>
<evidence type="ECO:0000256" key="2">
    <source>
        <dbReference type="ARBA" id="ARBA00022723"/>
    </source>
</evidence>
<keyword evidence="4" id="KW-0862">Zinc</keyword>
<dbReference type="InterPro" id="IPR025657">
    <property type="entry name" value="RadC_JAB"/>
</dbReference>
<organism evidence="7 8">
    <name type="scientific">Flavivirga eckloniae</name>
    <dbReference type="NCBI Taxonomy" id="1803846"/>
    <lineage>
        <taxon>Bacteria</taxon>
        <taxon>Pseudomonadati</taxon>
        <taxon>Bacteroidota</taxon>
        <taxon>Flavobacteriia</taxon>
        <taxon>Flavobacteriales</taxon>
        <taxon>Flavobacteriaceae</taxon>
        <taxon>Flavivirga</taxon>
    </lineage>
</organism>
<dbReference type="GO" id="GO:0006508">
    <property type="term" value="P:proteolysis"/>
    <property type="evidence" value="ECO:0007669"/>
    <property type="project" value="UniProtKB-KW"/>
</dbReference>
<keyword evidence="3" id="KW-0378">Hydrolase</keyword>
<evidence type="ECO:0000313" key="8">
    <source>
        <dbReference type="Proteomes" id="UP000235826"/>
    </source>
</evidence>
<dbReference type="AlphaFoldDB" id="A0A2K9PQ09"/>
<dbReference type="InterPro" id="IPR001405">
    <property type="entry name" value="UPF0758"/>
</dbReference>
<dbReference type="PANTHER" id="PTHR30471:SF3">
    <property type="entry name" value="UPF0758 PROTEIN YEES-RELATED"/>
    <property type="match status" value="1"/>
</dbReference>
<evidence type="ECO:0000313" key="7">
    <source>
        <dbReference type="EMBL" id="AUP79126.1"/>
    </source>
</evidence>
<dbReference type="Proteomes" id="UP000235826">
    <property type="component" value="Chromosome"/>
</dbReference>
<dbReference type="Gene3D" id="3.40.140.10">
    <property type="entry name" value="Cytidine Deaminase, domain 2"/>
    <property type="match status" value="1"/>
</dbReference>
<keyword evidence="1" id="KW-0645">Protease</keyword>
<dbReference type="GO" id="GO:0008237">
    <property type="term" value="F:metallopeptidase activity"/>
    <property type="evidence" value="ECO:0007669"/>
    <property type="project" value="UniProtKB-KW"/>
</dbReference>